<dbReference type="GO" id="GO:0000139">
    <property type="term" value="C:Golgi membrane"/>
    <property type="evidence" value="ECO:0007669"/>
    <property type="project" value="UniProtKB-SubCell"/>
</dbReference>
<evidence type="ECO:0000313" key="20">
    <source>
        <dbReference type="Proteomes" id="UP001152797"/>
    </source>
</evidence>
<keyword evidence="19" id="KW-0687">Ribonucleoprotein</keyword>
<dbReference type="Pfam" id="PF03071">
    <property type="entry name" value="GNT-I"/>
    <property type="match status" value="1"/>
</dbReference>
<evidence type="ECO:0000256" key="6">
    <source>
        <dbReference type="ARBA" id="ARBA00022679"/>
    </source>
</evidence>
<dbReference type="AlphaFoldDB" id="A0A9P1GIZ3"/>
<keyword evidence="12 17" id="KW-0472">Membrane</keyword>
<dbReference type="InterPro" id="IPR052261">
    <property type="entry name" value="Glycosyltransferase_13"/>
</dbReference>
<comment type="catalytic activity">
    <reaction evidence="16">
        <text>N(4)-(alpha-D-Man-(1-&gt;3)-[alpha-D-Man-(1-&gt;3)-[alpha-D-Man-(1-&gt;6)]-alpha-D-Man-(1-&gt;6)]-beta-D-Man-(1-&gt;4)-beta-D-GlcNAc-(1-&gt;4)-beta-D-GlcNAc)-L-asparaginyl-[protein] (N-glucan mannose isomer 5A1,2) + UDP-N-acetyl-alpha-D-glucosamine = N(4)-{beta-D-GlcNAc-(1-&gt;2)-alpha-D-Man-(1-&gt;3)-[alpha-D-Man-(1-&gt;3)-[alpha-D-Man-(1-&gt;6)]-alpha-D-Man-(1-&gt;6)]-beta-D-Man-(1-&gt;4)-beta-D-GlcNAc-(1-&gt;4)-beta-D-GlcNAc}-L-asparaginyl-[protein] + UDP + H(+)</text>
        <dbReference type="Rhea" id="RHEA:11456"/>
        <dbReference type="Rhea" id="RHEA-COMP:14367"/>
        <dbReference type="Rhea" id="RHEA-COMP:14368"/>
        <dbReference type="ChEBI" id="CHEBI:15378"/>
        <dbReference type="ChEBI" id="CHEBI:57705"/>
        <dbReference type="ChEBI" id="CHEBI:58223"/>
        <dbReference type="ChEBI" id="CHEBI:59087"/>
        <dbReference type="ChEBI" id="CHEBI:60625"/>
        <dbReference type="EC" id="2.4.1.101"/>
    </reaction>
</comment>
<dbReference type="FunFam" id="3.90.550.10:FF:000252">
    <property type="entry name" value="Protein O-linked-mannose beta-1,2-N-acetylglucosaminyltransferase 1"/>
    <property type="match status" value="1"/>
</dbReference>
<evidence type="ECO:0000313" key="18">
    <source>
        <dbReference type="EMBL" id="CAI4015640.1"/>
    </source>
</evidence>
<evidence type="ECO:0000256" key="4">
    <source>
        <dbReference type="ARBA" id="ARBA00006492"/>
    </source>
</evidence>
<evidence type="ECO:0000256" key="11">
    <source>
        <dbReference type="ARBA" id="ARBA00023034"/>
    </source>
</evidence>
<comment type="pathway">
    <text evidence="3">Protein modification; protein glycosylation.</text>
</comment>
<proteinExistence type="inferred from homology"/>
<comment type="cofactor">
    <cofactor evidence="1">
        <name>Mn(2+)</name>
        <dbReference type="ChEBI" id="CHEBI:29035"/>
    </cofactor>
</comment>
<dbReference type="OrthoDB" id="623277at2759"/>
<dbReference type="GO" id="GO:0003827">
    <property type="term" value="F:alpha-1,3-mannosylglycoprotein 2-beta-N-acetylglucosaminyltransferase activity"/>
    <property type="evidence" value="ECO:0007669"/>
    <property type="project" value="UniProtKB-EC"/>
</dbReference>
<evidence type="ECO:0000256" key="9">
    <source>
        <dbReference type="ARBA" id="ARBA00022968"/>
    </source>
</evidence>
<dbReference type="GO" id="GO:0046872">
    <property type="term" value="F:metal ion binding"/>
    <property type="evidence" value="ECO:0007669"/>
    <property type="project" value="UniProtKB-KW"/>
</dbReference>
<gene>
    <name evidence="18" type="ORF">C1SCF055_LOCUS40460</name>
</gene>
<dbReference type="InterPro" id="IPR029044">
    <property type="entry name" value="Nucleotide-diphossugar_trans"/>
</dbReference>
<keyword evidence="10 17" id="KW-1133">Transmembrane helix</keyword>
<reference evidence="18" key="1">
    <citation type="submission" date="2022-10" db="EMBL/GenBank/DDBJ databases">
        <authorList>
            <person name="Chen Y."/>
            <person name="Dougan E. K."/>
            <person name="Chan C."/>
            <person name="Rhodes N."/>
            <person name="Thang M."/>
        </authorList>
    </citation>
    <scope>NUCLEOTIDE SEQUENCE</scope>
</reference>
<dbReference type="EC" id="2.4.1.101" evidence="14"/>
<evidence type="ECO:0000256" key="2">
    <source>
        <dbReference type="ARBA" id="ARBA00004323"/>
    </source>
</evidence>
<evidence type="ECO:0000256" key="7">
    <source>
        <dbReference type="ARBA" id="ARBA00022692"/>
    </source>
</evidence>
<evidence type="ECO:0000256" key="16">
    <source>
        <dbReference type="ARBA" id="ARBA00049421"/>
    </source>
</evidence>
<name>A0A9P1GIZ3_9DINO</name>
<dbReference type="SUPFAM" id="SSF53448">
    <property type="entry name" value="Nucleotide-diphospho-sugar transferases"/>
    <property type="match status" value="1"/>
</dbReference>
<evidence type="ECO:0000256" key="12">
    <source>
        <dbReference type="ARBA" id="ARBA00023136"/>
    </source>
</evidence>
<dbReference type="GO" id="GO:0005840">
    <property type="term" value="C:ribosome"/>
    <property type="evidence" value="ECO:0007669"/>
    <property type="project" value="UniProtKB-KW"/>
</dbReference>
<evidence type="ECO:0000256" key="10">
    <source>
        <dbReference type="ARBA" id="ARBA00022989"/>
    </source>
</evidence>
<dbReference type="EMBL" id="CAMXCT010006541">
    <property type="protein sequence ID" value="CAI4015640.1"/>
    <property type="molecule type" value="Genomic_DNA"/>
</dbReference>
<sequence length="603" mass="68083">MRLSRRCCRQGAWIAFLVFLAVVYICLQTRLEGEEISPRVVGLVGTSASSLSATAPTRSNQEHFVDSADTPKCEGDISSFIGEGGQFPVVLLAHQRPTVLNKTLQSLMGLEGFSPDRLLVAQDGNDRAVSKLLDEMKLHSLQHLPATRSTSGDAWKIAANRIARHYKWSIEAGFHHFQSPGLIIVEDDLIFSPDFLTYFQATAPLLDCDPTLWVISAWNDNGFEHLVHDRKQLQRTQFMPGLGWLLQRKIWDNELAEKWPMEISAAKQKVQTLNWDHWMRDPSQHQGRSVLFPQMPRAFHNGSVGTFMDPKMHQRYFAKIMINQENISWKIPSIQSSRELDPDVLAAQYDRYEARVIQKLKSAHVPNSIPELSQLMLSKKNVLAVWIDVDPESSGPVNQGKFGAVARFFGMWHEAKRGAHRGMHELWWGETHILLLNLHFKVGYIEGSWKNSPDGRCTASPAVSLNAIACDPESKLPCCSSGGWCGQSPLHCDCKRCFDFRKMLPNYRQLMPPTAKVFTSQDFASATPPARIVTRKMCCAVRCLSFGDAQVSLAGSHFVKGPSVWLEYCMGDERQQESTYADHGMYRAHSMCISRCIVCMTWK</sequence>
<evidence type="ECO:0000256" key="17">
    <source>
        <dbReference type="SAM" id="Phobius"/>
    </source>
</evidence>
<comment type="caution">
    <text evidence="18">The sequence shown here is derived from an EMBL/GenBank/DDBJ whole genome shotgun (WGS) entry which is preliminary data.</text>
</comment>
<keyword evidence="6" id="KW-0808">Transferase</keyword>
<keyword evidence="8" id="KW-0479">Metal-binding</keyword>
<keyword evidence="7 17" id="KW-0812">Transmembrane</keyword>
<evidence type="ECO:0000256" key="13">
    <source>
        <dbReference type="ARBA" id="ARBA00023211"/>
    </source>
</evidence>
<evidence type="ECO:0000313" key="19">
    <source>
        <dbReference type="EMBL" id="CAL4802952.1"/>
    </source>
</evidence>
<dbReference type="PANTHER" id="PTHR10468">
    <property type="entry name" value="PROTEIN O-LINKED-MANNOSE BETA-1,2-N-ACETYLGLUCOSAMINYLTRANSFERASE 1/ALPHA-1,3-MANNOSYL-GLYCOPROTEIN 2-BETA-N-ACETYLGLUCOSAMINYLTRANSFERASE"/>
    <property type="match status" value="1"/>
</dbReference>
<evidence type="ECO:0000256" key="5">
    <source>
        <dbReference type="ARBA" id="ARBA00022676"/>
    </source>
</evidence>
<feature type="transmembrane region" description="Helical" evidence="17">
    <location>
        <begin position="12"/>
        <end position="31"/>
    </location>
</feature>
<dbReference type="Gene3D" id="3.90.550.10">
    <property type="entry name" value="Spore Coat Polysaccharide Biosynthesis Protein SpsA, Chain A"/>
    <property type="match status" value="1"/>
</dbReference>
<dbReference type="Proteomes" id="UP001152797">
    <property type="component" value="Unassembled WGS sequence"/>
</dbReference>
<dbReference type="InterPro" id="IPR004139">
    <property type="entry name" value="Glyco_trans_13"/>
</dbReference>
<keyword evidence="20" id="KW-1185">Reference proteome</keyword>
<organism evidence="18">
    <name type="scientific">Cladocopium goreaui</name>
    <dbReference type="NCBI Taxonomy" id="2562237"/>
    <lineage>
        <taxon>Eukaryota</taxon>
        <taxon>Sar</taxon>
        <taxon>Alveolata</taxon>
        <taxon>Dinophyceae</taxon>
        <taxon>Suessiales</taxon>
        <taxon>Symbiodiniaceae</taxon>
        <taxon>Cladocopium</taxon>
    </lineage>
</organism>
<evidence type="ECO:0000256" key="15">
    <source>
        <dbReference type="ARBA" id="ARBA00041712"/>
    </source>
</evidence>
<keyword evidence="9" id="KW-0735">Signal-anchor</keyword>
<comment type="subcellular location">
    <subcellularLocation>
        <location evidence="2">Golgi apparatus membrane</location>
        <topology evidence="2">Single-pass type II membrane protein</topology>
    </subcellularLocation>
</comment>
<keyword evidence="5" id="KW-0328">Glycosyltransferase</keyword>
<evidence type="ECO:0000256" key="8">
    <source>
        <dbReference type="ARBA" id="ARBA00022723"/>
    </source>
</evidence>
<keyword evidence="19" id="KW-0689">Ribosomal protein</keyword>
<keyword evidence="13" id="KW-0464">Manganese</keyword>
<evidence type="ECO:0000256" key="1">
    <source>
        <dbReference type="ARBA" id="ARBA00001936"/>
    </source>
</evidence>
<protein>
    <recommendedName>
        <fullName evidence="14">alpha-1,3-mannosyl-glycoprotein 2-beta-N-acetylglucosaminyltransferase</fullName>
        <ecNumber evidence="14">2.4.1.101</ecNumber>
    </recommendedName>
    <alternativeName>
        <fullName evidence="15">N-glycosyl-oligosaccharide-glycoprotein N-acetylglucosaminyltransferase I</fullName>
    </alternativeName>
</protein>
<dbReference type="EMBL" id="CAMXCT030006541">
    <property type="protein sequence ID" value="CAL4802952.1"/>
    <property type="molecule type" value="Genomic_DNA"/>
</dbReference>
<evidence type="ECO:0000256" key="14">
    <source>
        <dbReference type="ARBA" id="ARBA00038949"/>
    </source>
</evidence>
<evidence type="ECO:0000256" key="3">
    <source>
        <dbReference type="ARBA" id="ARBA00004922"/>
    </source>
</evidence>
<accession>A0A9P1GIZ3</accession>
<dbReference type="EMBL" id="CAMXCT020006541">
    <property type="protein sequence ID" value="CAL1169015.1"/>
    <property type="molecule type" value="Genomic_DNA"/>
</dbReference>
<dbReference type="PANTHER" id="PTHR10468:SF0">
    <property type="entry name" value="ALPHA-1,3-MANNOSYL-GLYCOPROTEIN 2-BETA-N-ACETYLGLUCOSAMINYLTRANSFERASE"/>
    <property type="match status" value="1"/>
</dbReference>
<reference evidence="19 20" key="2">
    <citation type="submission" date="2024-05" db="EMBL/GenBank/DDBJ databases">
        <authorList>
            <person name="Chen Y."/>
            <person name="Shah S."/>
            <person name="Dougan E. K."/>
            <person name="Thang M."/>
            <person name="Chan C."/>
        </authorList>
    </citation>
    <scope>NUCLEOTIDE SEQUENCE [LARGE SCALE GENOMIC DNA]</scope>
</reference>
<comment type="similarity">
    <text evidence="4">Belongs to the glycosyltransferase 13 family.</text>
</comment>
<keyword evidence="11" id="KW-0333">Golgi apparatus</keyword>